<gene>
    <name evidence="1" type="ORF">PMO01_13130</name>
</gene>
<reference evidence="1" key="1">
    <citation type="journal article" date="2014" name="Genome Announc.">
        <title>Draft Genome Sequence of Pseudomonas moraviensis R28-S.</title>
        <authorList>
            <person name="Hunter S.S."/>
            <person name="Yano H."/>
            <person name="Loftie-Eaton W."/>
            <person name="Hughes J."/>
            <person name="De Gelder L."/>
            <person name="Stragier P."/>
            <person name="De Vos P."/>
            <person name="Settles M.L."/>
            <person name="Top E.M."/>
        </authorList>
    </citation>
    <scope>NUCLEOTIDE SEQUENCE [LARGE SCALE GENOMIC DNA]</scope>
    <source>
        <strain evidence="1">R28-S</strain>
    </source>
</reference>
<dbReference type="HOGENOM" id="CLU_3083753_0_0_6"/>
<accession>V8R8B4</accession>
<organism evidence="1">
    <name type="scientific">Pseudomonas moraviensis R28-S</name>
    <dbReference type="NCBI Taxonomy" id="1395516"/>
    <lineage>
        <taxon>Bacteria</taxon>
        <taxon>Pseudomonadati</taxon>
        <taxon>Pseudomonadota</taxon>
        <taxon>Gammaproteobacteria</taxon>
        <taxon>Pseudomonadales</taxon>
        <taxon>Pseudomonadaceae</taxon>
        <taxon>Pseudomonas</taxon>
    </lineage>
</organism>
<sequence>MDVLPEDFLVGISISDMTHSPALLALPINERVIGAEKNSFFVRGDALSGVDG</sequence>
<dbReference type="Proteomes" id="UP000024771">
    <property type="component" value="Chromosome"/>
</dbReference>
<proteinExistence type="predicted"/>
<protein>
    <submittedName>
        <fullName evidence="1">Uncharacterized protein</fullName>
    </submittedName>
</protein>
<name>V8R8B4_9PSED</name>
<comment type="caution">
    <text evidence="1">The sequence shown here is derived from an EMBL/GenBank/DDBJ whole genome shotgun (WGS) entry which is preliminary data.</text>
</comment>
<dbReference type="EMBL" id="AYMZ01000006">
    <property type="protein sequence ID" value="ETF07790.1"/>
    <property type="molecule type" value="Genomic_DNA"/>
</dbReference>
<dbReference type="AlphaFoldDB" id="V8R8B4"/>
<evidence type="ECO:0000313" key="1">
    <source>
        <dbReference type="EMBL" id="ETF07790.1"/>
    </source>
</evidence>